<dbReference type="GO" id="GO:0003724">
    <property type="term" value="F:RNA helicase activity"/>
    <property type="evidence" value="ECO:0007669"/>
    <property type="project" value="UniProtKB-EC"/>
</dbReference>
<dbReference type="Pfam" id="PF00270">
    <property type="entry name" value="DEAD"/>
    <property type="match status" value="1"/>
</dbReference>
<feature type="compositionally biased region" description="Basic residues" evidence="8">
    <location>
        <begin position="735"/>
        <end position="746"/>
    </location>
</feature>
<evidence type="ECO:0000259" key="10">
    <source>
        <dbReference type="PROSITE" id="PS51194"/>
    </source>
</evidence>
<dbReference type="CDD" id="cd18787">
    <property type="entry name" value="SF2_C_DEAD"/>
    <property type="match status" value="1"/>
</dbReference>
<keyword evidence="3 6" id="KW-0347">Helicase</keyword>
<keyword evidence="4 6" id="KW-0067">ATP-binding</keyword>
<dbReference type="SMART" id="SM00487">
    <property type="entry name" value="DEXDc"/>
    <property type="match status" value="1"/>
</dbReference>
<dbReference type="SMART" id="SM01178">
    <property type="entry name" value="DUF4217"/>
    <property type="match status" value="1"/>
</dbReference>
<dbReference type="GO" id="GO:0003723">
    <property type="term" value="F:RNA binding"/>
    <property type="evidence" value="ECO:0007669"/>
    <property type="project" value="UniProtKB-UniRule"/>
</dbReference>
<evidence type="ECO:0000256" key="5">
    <source>
        <dbReference type="ARBA" id="ARBA00022884"/>
    </source>
</evidence>
<dbReference type="Pfam" id="PF00271">
    <property type="entry name" value="Helicase_C"/>
    <property type="match status" value="1"/>
</dbReference>
<dbReference type="PROSITE" id="PS51194">
    <property type="entry name" value="HELICASE_CTER"/>
    <property type="match status" value="1"/>
</dbReference>
<dbReference type="InterPro" id="IPR000629">
    <property type="entry name" value="RNA-helicase_DEAD-box_CS"/>
</dbReference>
<dbReference type="EMBL" id="MN329069">
    <property type="protein sequence ID" value="QOS47375.1"/>
    <property type="molecule type" value="mRNA"/>
</dbReference>
<dbReference type="AlphaFoldDB" id="A0A7M1Y6C0"/>
<dbReference type="Gene3D" id="3.40.50.300">
    <property type="entry name" value="P-loop containing nucleotide triphosphate hydrolases"/>
    <property type="match status" value="2"/>
</dbReference>
<comment type="similarity">
    <text evidence="6">Belongs to the DEAD box helicase family.</text>
</comment>
<comment type="function">
    <text evidence="7">RNA helicase.</text>
</comment>
<reference evidence="11" key="1">
    <citation type="submission" date="2019-08" db="EMBL/GenBank/DDBJ databases">
        <authorList>
            <person name="Wang J."/>
            <person name="Xing S."/>
        </authorList>
    </citation>
    <scope>NUCLEOTIDE SEQUENCE</scope>
</reference>
<keyword evidence="5 7" id="KW-0694">RNA-binding</keyword>
<keyword evidence="1 6" id="KW-0547">Nucleotide-binding</keyword>
<dbReference type="EC" id="3.6.4.13" evidence="7"/>
<dbReference type="GO" id="GO:0005524">
    <property type="term" value="F:ATP binding"/>
    <property type="evidence" value="ECO:0007669"/>
    <property type="project" value="UniProtKB-UniRule"/>
</dbReference>
<dbReference type="SMART" id="SM00490">
    <property type="entry name" value="HELICc"/>
    <property type="match status" value="1"/>
</dbReference>
<comment type="domain">
    <text evidence="7">The Q motif is unique to and characteristic of the DEAD box family of RNA helicases and controls ATP binding and hydrolysis.</text>
</comment>
<organism evidence="11">
    <name type="scientific">Locusta migratoria</name>
    <name type="common">Migratory locust</name>
    <dbReference type="NCBI Taxonomy" id="7004"/>
    <lineage>
        <taxon>Eukaryota</taxon>
        <taxon>Metazoa</taxon>
        <taxon>Ecdysozoa</taxon>
        <taxon>Arthropoda</taxon>
        <taxon>Hexapoda</taxon>
        <taxon>Insecta</taxon>
        <taxon>Pterygota</taxon>
        <taxon>Neoptera</taxon>
        <taxon>Polyneoptera</taxon>
        <taxon>Orthoptera</taxon>
        <taxon>Caelifera</taxon>
        <taxon>Acrididea</taxon>
        <taxon>Acridomorpha</taxon>
        <taxon>Acridoidea</taxon>
        <taxon>Acrididae</taxon>
        <taxon>Oedipodinae</taxon>
        <taxon>Locusta</taxon>
    </lineage>
</organism>
<dbReference type="InterPro" id="IPR027417">
    <property type="entry name" value="P-loop_NTPase"/>
</dbReference>
<dbReference type="InterPro" id="IPR001650">
    <property type="entry name" value="Helicase_C-like"/>
</dbReference>
<name>A0A7M1Y6C0_LOCMI</name>
<dbReference type="InterPro" id="IPR025313">
    <property type="entry name" value="SPB4-like_CTE"/>
</dbReference>
<evidence type="ECO:0000256" key="7">
    <source>
        <dbReference type="RuleBase" id="RU365068"/>
    </source>
</evidence>
<dbReference type="Pfam" id="PF13959">
    <property type="entry name" value="CTE_SPB4"/>
    <property type="match status" value="1"/>
</dbReference>
<protein>
    <recommendedName>
        <fullName evidence="7">ATP-dependent RNA helicase</fullName>
        <ecNumber evidence="7">3.6.4.13</ecNumber>
    </recommendedName>
</protein>
<feature type="region of interest" description="Disordered" evidence="8">
    <location>
        <begin position="696"/>
        <end position="746"/>
    </location>
</feature>
<feature type="domain" description="Helicase C-terminal" evidence="10">
    <location>
        <begin position="400"/>
        <end position="602"/>
    </location>
</feature>
<evidence type="ECO:0000259" key="9">
    <source>
        <dbReference type="PROSITE" id="PS51192"/>
    </source>
</evidence>
<dbReference type="PROSITE" id="PS51192">
    <property type="entry name" value="HELICASE_ATP_BIND_1"/>
    <property type="match status" value="1"/>
</dbReference>
<proteinExistence type="evidence at transcript level"/>
<dbReference type="PROSITE" id="PS00039">
    <property type="entry name" value="DEAD_ATP_HELICASE"/>
    <property type="match status" value="1"/>
</dbReference>
<feature type="compositionally biased region" description="Basic residues" evidence="8">
    <location>
        <begin position="707"/>
        <end position="719"/>
    </location>
</feature>
<dbReference type="InterPro" id="IPR011545">
    <property type="entry name" value="DEAD/DEAH_box_helicase_dom"/>
</dbReference>
<accession>A0A7M1Y6C0</accession>
<evidence type="ECO:0000256" key="8">
    <source>
        <dbReference type="SAM" id="MobiDB-lite"/>
    </source>
</evidence>
<dbReference type="CDD" id="cd17949">
    <property type="entry name" value="DEADc_DDX31"/>
    <property type="match status" value="1"/>
</dbReference>
<evidence type="ECO:0000256" key="1">
    <source>
        <dbReference type="ARBA" id="ARBA00022741"/>
    </source>
</evidence>
<feature type="domain" description="Helicase ATP-binding" evidence="9">
    <location>
        <begin position="172"/>
        <end position="366"/>
    </location>
</feature>
<dbReference type="InterPro" id="IPR014001">
    <property type="entry name" value="Helicase_ATP-bd"/>
</dbReference>
<evidence type="ECO:0000313" key="11">
    <source>
        <dbReference type="EMBL" id="QOS47375.1"/>
    </source>
</evidence>
<evidence type="ECO:0000256" key="6">
    <source>
        <dbReference type="RuleBase" id="RU000492"/>
    </source>
</evidence>
<dbReference type="GO" id="GO:0016787">
    <property type="term" value="F:hydrolase activity"/>
    <property type="evidence" value="ECO:0007669"/>
    <property type="project" value="UniProtKB-KW"/>
</dbReference>
<comment type="catalytic activity">
    <reaction evidence="7">
        <text>ATP + H2O = ADP + phosphate + H(+)</text>
        <dbReference type="Rhea" id="RHEA:13065"/>
        <dbReference type="ChEBI" id="CHEBI:15377"/>
        <dbReference type="ChEBI" id="CHEBI:15378"/>
        <dbReference type="ChEBI" id="CHEBI:30616"/>
        <dbReference type="ChEBI" id="CHEBI:43474"/>
        <dbReference type="ChEBI" id="CHEBI:456216"/>
        <dbReference type="EC" id="3.6.4.13"/>
    </reaction>
</comment>
<keyword evidence="2 6" id="KW-0378">Hydrolase</keyword>
<evidence type="ECO:0000256" key="3">
    <source>
        <dbReference type="ARBA" id="ARBA00022806"/>
    </source>
</evidence>
<dbReference type="SUPFAM" id="SSF52540">
    <property type="entry name" value="P-loop containing nucleoside triphosphate hydrolases"/>
    <property type="match status" value="1"/>
</dbReference>
<evidence type="ECO:0000256" key="4">
    <source>
        <dbReference type="ARBA" id="ARBA00022840"/>
    </source>
</evidence>
<evidence type="ECO:0000256" key="2">
    <source>
        <dbReference type="ARBA" id="ARBA00022801"/>
    </source>
</evidence>
<sequence>MDVTESISINVGSFGSDVDKLSKVGKTRSTVPASIPRKSKLEKALKRKRKISKVEDFQRQTGVDTLQDDEENPHIQPAGTTISVPRITEGFKRKKFKGAHNKISFSEDAREQDSIQSQFRARMLEKQPAEPLKEILFSTEEFKDLPIHPFTVSNLAQNMNISKLTMVQKQAIPVILSGTDVLVRSQTGSGKTLAYAVPIVEALQKIRPKLSRKDGVHALIIVPTRELALQTYEVFVKLLKPFTWIVPGCLMGGEKRKSEKARLRKGITILVGTPGRLLDHANKTRALRFDRTSWLVIDEADRLFELGYERDINALLQLLDEHRQEYEVCYGTGYGSRLRHSVLLSATLTPAVKNLSNLALRNPSYIETTEEGGTEVKKDTDITLPSTLSQYYMITPAKLRLVSLIAFIVSKCQFSEERKIIVFLGTQDMVDFHTDIFSVVLNDTSAAVGNISSEDDMSDDESESESFRKKKKIKRPIVVKQDDEEEGALADIDVFRLHGNMSQQERTEVFKTFRSAPRGVLFCTDVASRGLDLTLVDWVVQLSPPQSVSHYAHRVGRSARVGAHGSALLFLVDSELQFVEKLHEARISLEEQEMSTYFEYLKMAVNASPRWKNELEDYLLKAETVAVGLQHSLEDIVLNDEKLKQKACKAYTSWMRFYSSYPKEVRSIFNMKRVHPGHFASSFALRMAPSQIVRCSKGLPTKPLPPRPKKTPPPLKRRQQQQSAVSEYDSGLPSIKKRHKSGINNR</sequence>
<dbReference type="PANTHER" id="PTHR24031">
    <property type="entry name" value="RNA HELICASE"/>
    <property type="match status" value="1"/>
</dbReference>